<evidence type="ECO:0000313" key="2">
    <source>
        <dbReference type="EMBL" id="PZQ12944.1"/>
    </source>
</evidence>
<comment type="caution">
    <text evidence="2">The sequence shown here is derived from an EMBL/GenBank/DDBJ whole genome shotgun (WGS) entry which is preliminary data.</text>
</comment>
<reference evidence="2 3" key="1">
    <citation type="submission" date="2017-08" db="EMBL/GenBank/DDBJ databases">
        <title>Infants hospitalized years apart are colonized by the same room-sourced microbial strains.</title>
        <authorList>
            <person name="Brooks B."/>
            <person name="Olm M.R."/>
            <person name="Firek B.A."/>
            <person name="Baker R."/>
            <person name="Thomas B.C."/>
            <person name="Morowitz M.J."/>
            <person name="Banfield J.F."/>
        </authorList>
    </citation>
    <scope>NUCLEOTIDE SEQUENCE [LARGE SCALE GENOMIC DNA]</scope>
    <source>
        <strain evidence="2">S2_005_003_R2_43</strain>
    </source>
</reference>
<accession>A0A2W5KBD1</accession>
<sequence>MRNILLSAGVAGAMGVLAMGSANAAPIAVHGVIAAPAVTTDVACRTVKKVVVRNGVRRVTTTQQCTRAPVVNRRVYVAPRRYYRPAPRPGIVVRVR</sequence>
<protein>
    <submittedName>
        <fullName evidence="2">Uncharacterized protein</fullName>
    </submittedName>
</protein>
<keyword evidence="1" id="KW-0732">Signal</keyword>
<name>A0A2W5KBD1_ANCNO</name>
<evidence type="ECO:0000256" key="1">
    <source>
        <dbReference type="SAM" id="SignalP"/>
    </source>
</evidence>
<dbReference type="Proteomes" id="UP000249577">
    <property type="component" value="Unassembled WGS sequence"/>
</dbReference>
<dbReference type="AlphaFoldDB" id="A0A2W5KBD1"/>
<feature type="chain" id="PRO_5015851107" evidence="1">
    <location>
        <begin position="25"/>
        <end position="96"/>
    </location>
</feature>
<dbReference type="EMBL" id="QFPN01000008">
    <property type="protein sequence ID" value="PZQ12944.1"/>
    <property type="molecule type" value="Genomic_DNA"/>
</dbReference>
<feature type="signal peptide" evidence="1">
    <location>
        <begin position="1"/>
        <end position="24"/>
    </location>
</feature>
<organism evidence="2 3">
    <name type="scientific">Ancylobacter novellus</name>
    <name type="common">Thiobacillus novellus</name>
    <dbReference type="NCBI Taxonomy" id="921"/>
    <lineage>
        <taxon>Bacteria</taxon>
        <taxon>Pseudomonadati</taxon>
        <taxon>Pseudomonadota</taxon>
        <taxon>Alphaproteobacteria</taxon>
        <taxon>Hyphomicrobiales</taxon>
        <taxon>Xanthobacteraceae</taxon>
        <taxon>Ancylobacter</taxon>
    </lineage>
</organism>
<evidence type="ECO:0000313" key="3">
    <source>
        <dbReference type="Proteomes" id="UP000249577"/>
    </source>
</evidence>
<proteinExistence type="predicted"/>
<gene>
    <name evidence="2" type="ORF">DI565_14805</name>
</gene>